<gene>
    <name evidence="2" type="ORF">MGAL_10B003788</name>
</gene>
<sequence>MKFAIATVAILVCLCGMKGIHADDYYGSLGGGVQGYGSSYGKGGYGSSYGGHGGSMGGYDGYSGYGKGQGGYSSYGKKEVHGYGKQGGYIDETIHRLSQPVPMSGAGSYAGGISSYGGSNRDMLSGIFGGGKTTKIRINHIHQQHGTDGRNRHILRVDISVN</sequence>
<keyword evidence="3" id="KW-1185">Reference proteome</keyword>
<evidence type="ECO:0000313" key="2">
    <source>
        <dbReference type="EMBL" id="VDH97816.1"/>
    </source>
</evidence>
<dbReference type="AlphaFoldDB" id="A0A8B6C1A3"/>
<organism evidence="2 3">
    <name type="scientific">Mytilus galloprovincialis</name>
    <name type="common">Mediterranean mussel</name>
    <dbReference type="NCBI Taxonomy" id="29158"/>
    <lineage>
        <taxon>Eukaryota</taxon>
        <taxon>Metazoa</taxon>
        <taxon>Spiralia</taxon>
        <taxon>Lophotrochozoa</taxon>
        <taxon>Mollusca</taxon>
        <taxon>Bivalvia</taxon>
        <taxon>Autobranchia</taxon>
        <taxon>Pteriomorphia</taxon>
        <taxon>Mytilida</taxon>
        <taxon>Mytiloidea</taxon>
        <taxon>Mytilidae</taxon>
        <taxon>Mytilinae</taxon>
        <taxon>Mytilus</taxon>
    </lineage>
</organism>
<proteinExistence type="predicted"/>
<protein>
    <submittedName>
        <fullName evidence="2">Uncharacterized protein</fullName>
    </submittedName>
</protein>
<accession>A0A8B6C1A3</accession>
<dbReference type="EMBL" id="UYJE01000939">
    <property type="protein sequence ID" value="VDH97816.1"/>
    <property type="molecule type" value="Genomic_DNA"/>
</dbReference>
<feature type="chain" id="PRO_5032399964" evidence="1">
    <location>
        <begin position="23"/>
        <end position="162"/>
    </location>
</feature>
<reference evidence="2" key="1">
    <citation type="submission" date="2018-11" db="EMBL/GenBank/DDBJ databases">
        <authorList>
            <person name="Alioto T."/>
            <person name="Alioto T."/>
        </authorList>
    </citation>
    <scope>NUCLEOTIDE SEQUENCE</scope>
</reference>
<keyword evidence="1" id="KW-0732">Signal</keyword>
<evidence type="ECO:0000313" key="3">
    <source>
        <dbReference type="Proteomes" id="UP000596742"/>
    </source>
</evidence>
<comment type="caution">
    <text evidence="2">The sequence shown here is derived from an EMBL/GenBank/DDBJ whole genome shotgun (WGS) entry which is preliminary data.</text>
</comment>
<name>A0A8B6C1A3_MYTGA</name>
<evidence type="ECO:0000256" key="1">
    <source>
        <dbReference type="SAM" id="SignalP"/>
    </source>
</evidence>
<dbReference type="Proteomes" id="UP000596742">
    <property type="component" value="Unassembled WGS sequence"/>
</dbReference>
<feature type="signal peptide" evidence="1">
    <location>
        <begin position="1"/>
        <end position="22"/>
    </location>
</feature>